<evidence type="ECO:0000313" key="1">
    <source>
        <dbReference type="EMBL" id="DAD87077.1"/>
    </source>
</evidence>
<reference evidence="1" key="1">
    <citation type="journal article" date="2021" name="Proc. Natl. Acad. Sci. U.S.A.">
        <title>A Catalog of Tens of Thousands of Viruses from Human Metagenomes Reveals Hidden Associations with Chronic Diseases.</title>
        <authorList>
            <person name="Tisza M.J."/>
            <person name="Buck C.B."/>
        </authorList>
    </citation>
    <scope>NUCLEOTIDE SEQUENCE</scope>
    <source>
        <strain evidence="1">CtWaE18</strain>
    </source>
</reference>
<protein>
    <submittedName>
        <fullName evidence="1">Baseplate assembly protein</fullName>
    </submittedName>
</protein>
<dbReference type="EMBL" id="BK015013">
    <property type="protein sequence ID" value="DAD87077.1"/>
    <property type="molecule type" value="Genomic_DNA"/>
</dbReference>
<dbReference type="SUPFAM" id="SSF69255">
    <property type="entry name" value="gp5 N-terminal domain-like"/>
    <property type="match status" value="1"/>
</dbReference>
<name>A0A8S5MXE7_9CAUD</name>
<accession>A0A8S5MXE7</accession>
<proteinExistence type="predicted"/>
<sequence length="247" mass="26837">MDEQQGKRDVVGMIRKLVELAMPNLRHYYRITRKARIVAVYACNGEYFADVQPLRNDESPDPKEPVVPRVALPVLWGGPDRGVVCPPVSGVLCDLAYYDGDPNYPYISNIRWGGGMNAPHAELNEFVIQLENGVEIRIDKEKRIVTLTPQNVATEAGKGWTVKAGEQAVVEAPTVLIKGMQSVTLEAPVICQCGNVTTSGEEGTSGMVTETATRVQYGDLTVNGNLTINGNTITNGNSYARSRTGGD</sequence>
<organism evidence="1">
    <name type="scientific">Myoviridae sp. ctWaE18</name>
    <dbReference type="NCBI Taxonomy" id="2826662"/>
    <lineage>
        <taxon>Viruses</taxon>
        <taxon>Duplodnaviria</taxon>
        <taxon>Heunggongvirae</taxon>
        <taxon>Uroviricota</taxon>
        <taxon>Caudoviricetes</taxon>
    </lineage>
</organism>